<dbReference type="RefSeq" id="XP_033359929.1">
    <property type="nucleotide sequence ID" value="XM_033504038.1"/>
</dbReference>
<keyword evidence="1" id="KW-1133">Transmembrane helix</keyword>
<evidence type="ECO:0000256" key="2">
    <source>
        <dbReference type="SAM" id="SignalP"/>
    </source>
</evidence>
<reference evidence="4" key="1">
    <citation type="submission" date="2025-08" db="UniProtKB">
        <authorList>
            <consortium name="RefSeq"/>
        </authorList>
    </citation>
    <scope>IDENTIFICATION</scope>
    <source>
        <tissue evidence="4">Muscle</tissue>
    </source>
</reference>
<evidence type="ECO:0000313" key="3">
    <source>
        <dbReference type="Proteomes" id="UP000504631"/>
    </source>
</evidence>
<keyword evidence="1" id="KW-0812">Transmembrane</keyword>
<evidence type="ECO:0000313" key="4">
    <source>
        <dbReference type="RefSeq" id="XP_033359929.1"/>
    </source>
</evidence>
<dbReference type="GeneID" id="117238827"/>
<accession>A0A6J3L7F6</accession>
<dbReference type="InterPro" id="IPR022048">
    <property type="entry name" value="Envelope_fusion-like"/>
</dbReference>
<sequence>MFHQHWKKTIIWIIITLEYIRSDLEVKPLNYANIFLEHIDNCYLYNEQIDITLIVGLNDPIDQVNRLQRVIDLIDRQCKPPCAYTLEISSLKFKYRNLQNLTRQLKLLLRYKSKHGLLNVIGSVSKTLFGTIDENDLELINKNIDTLFDSNNKIETILSNQTALIKRVLDNTKTNQLENLANDIHKIENHNEKNEILVSLLIQTESTISELHINIDEIFNTVMLGKQGIINPQVIEPEQFLKTLDQITRQNFMTNHIEPSVQNFQLILDLSKLKVWIRDNKLIYTITVPLLENNEWKITKIYPIPSKQNSVFIAPVIETDLILTDSEQYTFVDSHYLNKYCKRTAIIHICKRTQPSHNRINSPECRSELITNRQTVKTCPTAVFKLEELTFVPLQTENHYIIIPAKNVQIDVLCKTHKILEIRQPSLISSKTGCIITYDHNIMKIGGSHKNISYETKFKNSIYSFEETDVPILEKILETAPKVTHNFNQYKANLDTLQTQISTLQFERRINSLKEYGIFTLQILGIVALGLETIYVMYKCKLFECLRRSLPKNVRIKILCPTARVNRIDQTSTVPRTVTFQNITEDEDEGIIQLRSPTRALRFSGAKRS</sequence>
<protein>
    <submittedName>
        <fullName evidence="4">Uncharacterized protein LOC117238827</fullName>
    </submittedName>
</protein>
<name>A0A6J3L7F6_9HYME</name>
<feature type="chain" id="PRO_5026647891" evidence="2">
    <location>
        <begin position="23"/>
        <end position="609"/>
    </location>
</feature>
<gene>
    <name evidence="4" type="primary">LOC117238827</name>
</gene>
<proteinExistence type="predicted"/>
<feature type="signal peptide" evidence="2">
    <location>
        <begin position="1"/>
        <end position="22"/>
    </location>
</feature>
<keyword evidence="1" id="KW-0472">Membrane</keyword>
<dbReference type="Pfam" id="PF12259">
    <property type="entry name" value="Baculo_F"/>
    <property type="match status" value="1"/>
</dbReference>
<dbReference type="KEGG" id="bvk:117238827"/>
<organism evidence="3 4">
    <name type="scientific">Bombus vosnesenskii</name>
    <dbReference type="NCBI Taxonomy" id="207650"/>
    <lineage>
        <taxon>Eukaryota</taxon>
        <taxon>Metazoa</taxon>
        <taxon>Ecdysozoa</taxon>
        <taxon>Arthropoda</taxon>
        <taxon>Hexapoda</taxon>
        <taxon>Insecta</taxon>
        <taxon>Pterygota</taxon>
        <taxon>Neoptera</taxon>
        <taxon>Endopterygota</taxon>
        <taxon>Hymenoptera</taxon>
        <taxon>Apocrita</taxon>
        <taxon>Aculeata</taxon>
        <taxon>Apoidea</taxon>
        <taxon>Anthophila</taxon>
        <taxon>Apidae</taxon>
        <taxon>Bombus</taxon>
        <taxon>Pyrobombus</taxon>
    </lineage>
</organism>
<evidence type="ECO:0000256" key="1">
    <source>
        <dbReference type="SAM" id="Phobius"/>
    </source>
</evidence>
<feature type="transmembrane region" description="Helical" evidence="1">
    <location>
        <begin position="516"/>
        <end position="538"/>
    </location>
</feature>
<keyword evidence="2" id="KW-0732">Signal</keyword>
<dbReference type="AlphaFoldDB" id="A0A6J3L7F6"/>
<keyword evidence="3" id="KW-1185">Reference proteome</keyword>
<dbReference type="Proteomes" id="UP000504631">
    <property type="component" value="Unplaced"/>
</dbReference>